<feature type="signal peptide" evidence="1">
    <location>
        <begin position="1"/>
        <end position="15"/>
    </location>
</feature>
<proteinExistence type="predicted"/>
<keyword evidence="1" id="KW-0732">Signal</keyword>
<dbReference type="AlphaFoldDB" id="A0A2M4D1H1"/>
<evidence type="ECO:0000256" key="1">
    <source>
        <dbReference type="SAM" id="SignalP"/>
    </source>
</evidence>
<organism evidence="2">
    <name type="scientific">Anopheles darlingi</name>
    <name type="common">Mosquito</name>
    <dbReference type="NCBI Taxonomy" id="43151"/>
    <lineage>
        <taxon>Eukaryota</taxon>
        <taxon>Metazoa</taxon>
        <taxon>Ecdysozoa</taxon>
        <taxon>Arthropoda</taxon>
        <taxon>Hexapoda</taxon>
        <taxon>Insecta</taxon>
        <taxon>Pterygota</taxon>
        <taxon>Neoptera</taxon>
        <taxon>Endopterygota</taxon>
        <taxon>Diptera</taxon>
        <taxon>Nematocera</taxon>
        <taxon>Culicoidea</taxon>
        <taxon>Culicidae</taxon>
        <taxon>Anophelinae</taxon>
        <taxon>Anopheles</taxon>
    </lineage>
</organism>
<accession>A0A2M4D1H1</accession>
<sequence length="108" mass="11524">MLLLLLLQVTSVACSERTIGRLGAGDSGRGVAIGSSTNVLFFLLPSLIARFGGRGFNIAQCRIHTTILSSTRYSNTLHIIECSHYSGAVVRSITTPFDCPGLIHFSAV</sequence>
<evidence type="ECO:0000313" key="2">
    <source>
        <dbReference type="EMBL" id="MBW71434.1"/>
    </source>
</evidence>
<reference evidence="2" key="1">
    <citation type="submission" date="2018-01" db="EMBL/GenBank/DDBJ databases">
        <title>An insight into the sialome of Amazonian anophelines.</title>
        <authorList>
            <person name="Ribeiro J.M."/>
            <person name="Scarpassa V."/>
            <person name="Calvo E."/>
        </authorList>
    </citation>
    <scope>NUCLEOTIDE SEQUENCE</scope>
</reference>
<name>A0A2M4D1H1_ANODA</name>
<feature type="chain" id="PRO_5014915138" evidence="1">
    <location>
        <begin position="16"/>
        <end position="108"/>
    </location>
</feature>
<protein>
    <submittedName>
        <fullName evidence="2">Putative secreted protein</fullName>
    </submittedName>
</protein>
<dbReference type="EMBL" id="GGFL01007256">
    <property type="protein sequence ID" value="MBW71434.1"/>
    <property type="molecule type" value="Transcribed_RNA"/>
</dbReference>